<evidence type="ECO:0000313" key="1">
    <source>
        <dbReference type="EMBL" id="CAD8626843.1"/>
    </source>
</evidence>
<sequence>MSFSDFSEMSHPLSYNMHLGHGILSARLRSNTFDHDDVEQSNRITETDLNWLFAGLSEEQDSSTKYNSIECSSIREASASLGFSFDVLKMS</sequence>
<protein>
    <submittedName>
        <fullName evidence="1">Uncharacterized protein</fullName>
    </submittedName>
</protein>
<name>A0A7S0LZA3_9CRYP</name>
<organism evidence="1">
    <name type="scientific">Cryptomonas curvata</name>
    <dbReference type="NCBI Taxonomy" id="233186"/>
    <lineage>
        <taxon>Eukaryota</taxon>
        <taxon>Cryptophyceae</taxon>
        <taxon>Cryptomonadales</taxon>
        <taxon>Cryptomonadaceae</taxon>
        <taxon>Cryptomonas</taxon>
    </lineage>
</organism>
<proteinExistence type="predicted"/>
<accession>A0A7S0LZA3</accession>
<reference evidence="1" key="1">
    <citation type="submission" date="2021-01" db="EMBL/GenBank/DDBJ databases">
        <authorList>
            <person name="Corre E."/>
            <person name="Pelletier E."/>
            <person name="Niang G."/>
            <person name="Scheremetjew M."/>
            <person name="Finn R."/>
            <person name="Kale V."/>
            <person name="Holt S."/>
            <person name="Cochrane G."/>
            <person name="Meng A."/>
            <person name="Brown T."/>
            <person name="Cohen L."/>
        </authorList>
    </citation>
    <scope>NUCLEOTIDE SEQUENCE</scope>
    <source>
        <strain evidence="1">CCAP979/52</strain>
    </source>
</reference>
<dbReference type="AlphaFoldDB" id="A0A7S0LZA3"/>
<gene>
    <name evidence="1" type="ORF">CCUR1050_LOCUS4521</name>
</gene>
<dbReference type="EMBL" id="HBEZ01008117">
    <property type="protein sequence ID" value="CAD8626843.1"/>
    <property type="molecule type" value="Transcribed_RNA"/>
</dbReference>